<keyword evidence="3" id="KW-1185">Reference proteome</keyword>
<dbReference type="Proteomes" id="UP000541444">
    <property type="component" value="Unassembled WGS sequence"/>
</dbReference>
<feature type="transmembrane region" description="Helical" evidence="1">
    <location>
        <begin position="115"/>
        <end position="133"/>
    </location>
</feature>
<dbReference type="EMBL" id="JACGCM010002299">
    <property type="protein sequence ID" value="KAF6141735.1"/>
    <property type="molecule type" value="Genomic_DNA"/>
</dbReference>
<accession>A0A7J7LGH1</accession>
<evidence type="ECO:0000313" key="3">
    <source>
        <dbReference type="Proteomes" id="UP000541444"/>
    </source>
</evidence>
<evidence type="ECO:0000313" key="2">
    <source>
        <dbReference type="EMBL" id="KAF6141735.1"/>
    </source>
</evidence>
<gene>
    <name evidence="2" type="ORF">GIB67_027913</name>
</gene>
<dbReference type="AlphaFoldDB" id="A0A7J7LGH1"/>
<reference evidence="2 3" key="1">
    <citation type="journal article" date="2020" name="IScience">
        <title>Genome Sequencing of the Endangered Kingdonia uniflora (Circaeasteraceae, Ranunculales) Reveals Potential Mechanisms of Evolutionary Specialization.</title>
        <authorList>
            <person name="Sun Y."/>
            <person name="Deng T."/>
            <person name="Zhang A."/>
            <person name="Moore M.J."/>
            <person name="Landis J.B."/>
            <person name="Lin N."/>
            <person name="Zhang H."/>
            <person name="Zhang X."/>
            <person name="Huang J."/>
            <person name="Zhang X."/>
            <person name="Sun H."/>
            <person name="Wang H."/>
        </authorList>
    </citation>
    <scope>NUCLEOTIDE SEQUENCE [LARGE SCALE GENOMIC DNA]</scope>
    <source>
        <strain evidence="2">TB1705</strain>
        <tissue evidence="2">Leaf</tissue>
    </source>
</reference>
<organism evidence="2 3">
    <name type="scientific">Kingdonia uniflora</name>
    <dbReference type="NCBI Taxonomy" id="39325"/>
    <lineage>
        <taxon>Eukaryota</taxon>
        <taxon>Viridiplantae</taxon>
        <taxon>Streptophyta</taxon>
        <taxon>Embryophyta</taxon>
        <taxon>Tracheophyta</taxon>
        <taxon>Spermatophyta</taxon>
        <taxon>Magnoliopsida</taxon>
        <taxon>Ranunculales</taxon>
        <taxon>Circaeasteraceae</taxon>
        <taxon>Kingdonia</taxon>
    </lineage>
</organism>
<sequence length="135" mass="15281">MGDDDAELERRCQFHYAMPQGIETCPLREAKGGSTQHLLLSNGGGRYRRMPRIESTFKEESNHQKERRQRKSLPLQFRGLSRLGWCLGLYLVLVFVLILVITVNCITGVCNWDCAVIALGLAVGLWDFKLCLLGL</sequence>
<evidence type="ECO:0000256" key="1">
    <source>
        <dbReference type="SAM" id="Phobius"/>
    </source>
</evidence>
<keyword evidence="1" id="KW-1133">Transmembrane helix</keyword>
<comment type="caution">
    <text evidence="2">The sequence shown here is derived from an EMBL/GenBank/DDBJ whole genome shotgun (WGS) entry which is preliminary data.</text>
</comment>
<proteinExistence type="predicted"/>
<name>A0A7J7LGH1_9MAGN</name>
<protein>
    <submittedName>
        <fullName evidence="2">Uncharacterized protein</fullName>
    </submittedName>
</protein>
<keyword evidence="1" id="KW-0812">Transmembrane</keyword>
<feature type="transmembrane region" description="Helical" evidence="1">
    <location>
        <begin position="87"/>
        <end position="109"/>
    </location>
</feature>
<keyword evidence="1" id="KW-0472">Membrane</keyword>